<feature type="compositionally biased region" description="Low complexity" evidence="1">
    <location>
        <begin position="165"/>
        <end position="174"/>
    </location>
</feature>
<feature type="compositionally biased region" description="Polar residues" evidence="1">
    <location>
        <begin position="206"/>
        <end position="233"/>
    </location>
</feature>
<feature type="compositionally biased region" description="Basic and acidic residues" evidence="1">
    <location>
        <begin position="134"/>
        <end position="144"/>
    </location>
</feature>
<evidence type="ECO:0000313" key="3">
    <source>
        <dbReference type="EMBL" id="JAG56450.1"/>
    </source>
</evidence>
<feature type="non-terminal residue" evidence="2">
    <location>
        <position position="265"/>
    </location>
</feature>
<dbReference type="EMBL" id="GBHO01014932">
    <property type="protein sequence ID" value="JAG28672.1"/>
    <property type="molecule type" value="Transcribed_RNA"/>
</dbReference>
<sequence>ISSAAQSQQTQSSSANESNTTSIQVTPTPVSSKAADYKVLPTSANTPVPTPEATPSESVVTAVTDFFGIRHSVQSASVSKINVAPQQTTSSTRKQSIDTRSSIKDPLKQDDANFASKTKSDQVEKSLPVSPVFKNKEETNRMIESDQTANDAGESKETPIPEVLVVPVPATATPQDDKDKKQPKIPTSAQSSGKKSESIKSPVSPAIQTHQPQSISANESNSTAIQGTPTPLSSKAGDSKVLPISATSGKEPESVTASKVETPRK</sequence>
<feature type="compositionally biased region" description="Basic and acidic residues" evidence="1">
    <location>
        <begin position="95"/>
        <end position="111"/>
    </location>
</feature>
<reference evidence="2" key="2">
    <citation type="submission" date="2014-07" db="EMBL/GenBank/DDBJ databases">
        <authorList>
            <person name="Hull J."/>
        </authorList>
    </citation>
    <scope>NUCLEOTIDE SEQUENCE</scope>
</reference>
<feature type="region of interest" description="Disordered" evidence="1">
    <location>
        <begin position="1"/>
        <end position="57"/>
    </location>
</feature>
<proteinExistence type="predicted"/>
<feature type="compositionally biased region" description="Polar residues" evidence="1">
    <location>
        <begin position="42"/>
        <end position="57"/>
    </location>
</feature>
<gene>
    <name evidence="2" type="ORF">CM83_28963</name>
</gene>
<name>A0A0A9Y6I8_LYGHE</name>
<reference evidence="3" key="3">
    <citation type="submission" date="2014-09" db="EMBL/GenBank/DDBJ databases">
        <authorList>
            <person name="Magalhaes I.L.F."/>
            <person name="Oliveira U."/>
            <person name="Santos F.R."/>
            <person name="Vidigal T.H.D.A."/>
            <person name="Brescovit A.D."/>
            <person name="Santos A.J."/>
        </authorList>
    </citation>
    <scope>NUCLEOTIDE SEQUENCE</scope>
</reference>
<evidence type="ECO:0000313" key="2">
    <source>
        <dbReference type="EMBL" id="JAG28672.1"/>
    </source>
</evidence>
<reference evidence="2" key="1">
    <citation type="journal article" date="2014" name="PLoS ONE">
        <title>Transcriptome-Based Identification of ABC Transporters in the Western Tarnished Plant Bug Lygus hesperus.</title>
        <authorList>
            <person name="Hull J.J."/>
            <person name="Chaney K."/>
            <person name="Geib S.M."/>
            <person name="Fabrick J.A."/>
            <person name="Brent C.S."/>
            <person name="Walsh D."/>
            <person name="Lavine L.C."/>
        </authorList>
    </citation>
    <scope>NUCLEOTIDE SEQUENCE</scope>
</reference>
<dbReference type="AlphaFoldDB" id="A0A0A9Y6I8"/>
<accession>A0A0A9Y6I8</accession>
<evidence type="ECO:0000256" key="1">
    <source>
        <dbReference type="SAM" id="MobiDB-lite"/>
    </source>
</evidence>
<dbReference type="EMBL" id="GBRD01009374">
    <property type="protein sequence ID" value="JAG56450.1"/>
    <property type="molecule type" value="Transcribed_RNA"/>
</dbReference>
<protein>
    <submittedName>
        <fullName evidence="2">Uncharacterized protein</fullName>
    </submittedName>
</protein>
<feature type="region of interest" description="Disordered" evidence="1">
    <location>
        <begin position="77"/>
        <end position="265"/>
    </location>
</feature>
<feature type="compositionally biased region" description="Low complexity" evidence="1">
    <location>
        <begin position="1"/>
        <end position="22"/>
    </location>
</feature>
<feature type="non-terminal residue" evidence="2">
    <location>
        <position position="1"/>
    </location>
</feature>
<feature type="compositionally biased region" description="Polar residues" evidence="1">
    <location>
        <begin position="77"/>
        <end position="94"/>
    </location>
</feature>
<organism evidence="2">
    <name type="scientific">Lygus hesperus</name>
    <name type="common">Western plant bug</name>
    <dbReference type="NCBI Taxonomy" id="30085"/>
    <lineage>
        <taxon>Eukaryota</taxon>
        <taxon>Metazoa</taxon>
        <taxon>Ecdysozoa</taxon>
        <taxon>Arthropoda</taxon>
        <taxon>Hexapoda</taxon>
        <taxon>Insecta</taxon>
        <taxon>Pterygota</taxon>
        <taxon>Neoptera</taxon>
        <taxon>Paraneoptera</taxon>
        <taxon>Hemiptera</taxon>
        <taxon>Heteroptera</taxon>
        <taxon>Panheteroptera</taxon>
        <taxon>Cimicomorpha</taxon>
        <taxon>Miridae</taxon>
        <taxon>Mirini</taxon>
        <taxon>Lygus</taxon>
    </lineage>
</organism>